<dbReference type="InterPro" id="IPR007049">
    <property type="entry name" value="Carb-sel_porin_OprB"/>
</dbReference>
<reference evidence="3 4" key="1">
    <citation type="submission" date="2021-07" db="EMBL/GenBank/DDBJ databases">
        <title>Stakelama flava sp. nov., a novel endophytic bacterium isolated from branch of Kandelia candel.</title>
        <authorList>
            <person name="Tuo L."/>
        </authorList>
    </citation>
    <scope>NUCLEOTIDE SEQUENCE [LARGE SCALE GENOMIC DNA]</scope>
    <source>
        <strain evidence="3 4">CBK3Z-3</strain>
    </source>
</reference>
<feature type="compositionally biased region" description="Polar residues" evidence="2">
    <location>
        <begin position="27"/>
        <end position="40"/>
    </location>
</feature>
<dbReference type="InterPro" id="IPR052932">
    <property type="entry name" value="OprB_Porin"/>
</dbReference>
<keyword evidence="4" id="KW-1185">Reference proteome</keyword>
<evidence type="ECO:0000313" key="3">
    <source>
        <dbReference type="EMBL" id="MBW4331351.1"/>
    </source>
</evidence>
<dbReference type="Proteomes" id="UP001197214">
    <property type="component" value="Unassembled WGS sequence"/>
</dbReference>
<dbReference type="EMBL" id="JAHWZX010000009">
    <property type="protein sequence ID" value="MBW4331351.1"/>
    <property type="molecule type" value="Genomic_DNA"/>
</dbReference>
<name>A0ABS6XPN2_9SPHN</name>
<evidence type="ECO:0000256" key="1">
    <source>
        <dbReference type="RuleBase" id="RU363072"/>
    </source>
</evidence>
<protein>
    <submittedName>
        <fullName evidence="3">Carbohydrate porin</fullName>
    </submittedName>
</protein>
<organism evidence="3 4">
    <name type="scientific">Stakelama flava</name>
    <dbReference type="NCBI Taxonomy" id="2860338"/>
    <lineage>
        <taxon>Bacteria</taxon>
        <taxon>Pseudomonadati</taxon>
        <taxon>Pseudomonadota</taxon>
        <taxon>Alphaproteobacteria</taxon>
        <taxon>Sphingomonadales</taxon>
        <taxon>Sphingomonadaceae</taxon>
        <taxon>Stakelama</taxon>
    </lineage>
</organism>
<accession>A0ABS6XPN2</accession>
<sequence length="494" mass="52532">MLNLALASALALAPQSTPTDKLPPAPDQSTATESPTTTARPLTGKGEVGNGQDAATAFQPGQTQAAPADQSMVPTGFARFQQQNPIGKTLRKLKTDGIALTLDFVDNLAANPVGGITHGSAESHWVMGAADIDLGKVVGLSNTHLHVQGAWFTGNSLGRESIGNSISFQQTWRPVSGPRLTQFNIEHDFGRFNLMVGRAALNSYFNNSPLNCAFMSNVTCLTTYGGIADIGLTAYPNSSWAAKGRFALTDRLYVQTGVFDYNTALNAAGKNGLDLSLFKGSGVLIPGEIGYETSFAQERLPRRYKVGFYINTDGGTNPYHDVDGNSAALTGLAHAPQHGARIGLYAMADQTVWRAPGKSKRNVALFGRVFGNVGNTAPIDWFASAGFVNTGTFKGRDNDTIGFIVSDTHFGRDEIAFLRDRRAAAGGTGAPKADEIIGELNYGFAALPGLRILPNLQYVINPDPIYAVNRKTDIPDAIVIGLRIDAHLAQLFGG</sequence>
<evidence type="ECO:0000256" key="2">
    <source>
        <dbReference type="SAM" id="MobiDB-lite"/>
    </source>
</evidence>
<proteinExistence type="inferred from homology"/>
<evidence type="ECO:0000313" key="4">
    <source>
        <dbReference type="Proteomes" id="UP001197214"/>
    </source>
</evidence>
<comment type="caution">
    <text evidence="3">The sequence shown here is derived from an EMBL/GenBank/DDBJ whole genome shotgun (WGS) entry which is preliminary data.</text>
</comment>
<dbReference type="Pfam" id="PF04966">
    <property type="entry name" value="OprB"/>
    <property type="match status" value="1"/>
</dbReference>
<dbReference type="RefSeq" id="WP_219238462.1">
    <property type="nucleotide sequence ID" value="NZ_JAHWZX010000009.1"/>
</dbReference>
<gene>
    <name evidence="3" type="ORF">KY084_10755</name>
</gene>
<comment type="similarity">
    <text evidence="1">Belongs to the OprB family.</text>
</comment>
<dbReference type="PANTHER" id="PTHR37944">
    <property type="entry name" value="PORIN B"/>
    <property type="match status" value="1"/>
</dbReference>
<dbReference type="PANTHER" id="PTHR37944:SF1">
    <property type="entry name" value="PORIN B"/>
    <property type="match status" value="1"/>
</dbReference>
<feature type="region of interest" description="Disordered" evidence="2">
    <location>
        <begin position="14"/>
        <end position="55"/>
    </location>
</feature>